<sequence length="163" mass="18855">MWWSNRANFQRLCVRGSLLVLQAWHPFLAIKQVEFLSVDLWLQLHLIPMELFYFDMAGILGSAFGQLLDIDWSPIRQQRRDFFRVLVRIKLMTLLFRASFLDLSTLTHIGYEPVTRRYGIELLESRPHLIEAEDGPDLVFGIDRGSSVESDDDLVVASNGFVV</sequence>
<evidence type="ECO:0000313" key="2">
    <source>
        <dbReference type="Proteomes" id="UP001187471"/>
    </source>
</evidence>
<gene>
    <name evidence="1" type="ORF">RJ640_015078</name>
</gene>
<dbReference type="EMBL" id="JAVXUO010001752">
    <property type="protein sequence ID" value="KAK2979449.1"/>
    <property type="molecule type" value="Genomic_DNA"/>
</dbReference>
<comment type="caution">
    <text evidence="1">The sequence shown here is derived from an EMBL/GenBank/DDBJ whole genome shotgun (WGS) entry which is preliminary data.</text>
</comment>
<accession>A0AA88R737</accession>
<protein>
    <recommendedName>
        <fullName evidence="3">DUF4283 domain-containing protein</fullName>
    </recommendedName>
</protein>
<dbReference type="Proteomes" id="UP001187471">
    <property type="component" value="Unassembled WGS sequence"/>
</dbReference>
<dbReference type="AlphaFoldDB" id="A0AA88R737"/>
<name>A0AA88R737_9ASTE</name>
<reference evidence="1" key="1">
    <citation type="submission" date="2022-12" db="EMBL/GenBank/DDBJ databases">
        <title>Draft genome assemblies for two species of Escallonia (Escalloniales).</title>
        <authorList>
            <person name="Chanderbali A."/>
            <person name="Dervinis C."/>
            <person name="Anghel I."/>
            <person name="Soltis D."/>
            <person name="Soltis P."/>
            <person name="Zapata F."/>
        </authorList>
    </citation>
    <scope>NUCLEOTIDE SEQUENCE</scope>
    <source>
        <strain evidence="1">UCBG92.1500</strain>
        <tissue evidence="1">Leaf</tissue>
    </source>
</reference>
<keyword evidence="2" id="KW-1185">Reference proteome</keyword>
<organism evidence="1 2">
    <name type="scientific">Escallonia rubra</name>
    <dbReference type="NCBI Taxonomy" id="112253"/>
    <lineage>
        <taxon>Eukaryota</taxon>
        <taxon>Viridiplantae</taxon>
        <taxon>Streptophyta</taxon>
        <taxon>Embryophyta</taxon>
        <taxon>Tracheophyta</taxon>
        <taxon>Spermatophyta</taxon>
        <taxon>Magnoliopsida</taxon>
        <taxon>eudicotyledons</taxon>
        <taxon>Gunneridae</taxon>
        <taxon>Pentapetalae</taxon>
        <taxon>asterids</taxon>
        <taxon>campanulids</taxon>
        <taxon>Escalloniales</taxon>
        <taxon>Escalloniaceae</taxon>
        <taxon>Escallonia</taxon>
    </lineage>
</organism>
<evidence type="ECO:0000313" key="1">
    <source>
        <dbReference type="EMBL" id="KAK2979449.1"/>
    </source>
</evidence>
<evidence type="ECO:0008006" key="3">
    <source>
        <dbReference type="Google" id="ProtNLM"/>
    </source>
</evidence>
<proteinExistence type="predicted"/>